<keyword evidence="5" id="KW-0378">Hydrolase</keyword>
<dbReference type="Pfam" id="PF01934">
    <property type="entry name" value="HepT-like"/>
    <property type="match status" value="1"/>
</dbReference>
<dbReference type="GO" id="GO:0016787">
    <property type="term" value="F:hydrolase activity"/>
    <property type="evidence" value="ECO:0007669"/>
    <property type="project" value="UniProtKB-KW"/>
</dbReference>
<dbReference type="Gene3D" id="1.20.120.580">
    <property type="entry name" value="bsu32300-like"/>
    <property type="match status" value="1"/>
</dbReference>
<evidence type="ECO:0000256" key="1">
    <source>
        <dbReference type="ARBA" id="ARBA00022553"/>
    </source>
</evidence>
<protein>
    <submittedName>
        <fullName evidence="7">DUF86 domain-containing protein</fullName>
    </submittedName>
</protein>
<evidence type="ECO:0000256" key="2">
    <source>
        <dbReference type="ARBA" id="ARBA00022649"/>
    </source>
</evidence>
<keyword evidence="2" id="KW-1277">Toxin-antitoxin system</keyword>
<dbReference type="PANTHER" id="PTHR34139:SF1">
    <property type="entry name" value="RNASE MJ1380-RELATED"/>
    <property type="match status" value="1"/>
</dbReference>
<dbReference type="PANTHER" id="PTHR34139">
    <property type="entry name" value="UPF0331 PROTEIN MJ0127"/>
    <property type="match status" value="1"/>
</dbReference>
<dbReference type="EMBL" id="JACOZA010000018">
    <property type="protein sequence ID" value="MBI2096675.1"/>
    <property type="molecule type" value="Genomic_DNA"/>
</dbReference>
<comment type="caution">
    <text evidence="7">The sequence shown here is derived from an EMBL/GenBank/DDBJ whole genome shotgun (WGS) entry which is preliminary data.</text>
</comment>
<reference evidence="7" key="1">
    <citation type="submission" date="2020-07" db="EMBL/GenBank/DDBJ databases">
        <title>Huge and variable diversity of episymbiotic CPR bacteria and DPANN archaea in groundwater ecosystems.</title>
        <authorList>
            <person name="He C.Y."/>
            <person name="Keren R."/>
            <person name="Whittaker M."/>
            <person name="Farag I.F."/>
            <person name="Doudna J."/>
            <person name="Cate J.H.D."/>
            <person name="Banfield J.F."/>
        </authorList>
    </citation>
    <scope>NUCLEOTIDE SEQUENCE</scope>
    <source>
        <strain evidence="7">NC_groundwater_193_Ag_S-0.1um_51_7</strain>
    </source>
</reference>
<evidence type="ECO:0000256" key="6">
    <source>
        <dbReference type="ARBA" id="ARBA00024207"/>
    </source>
</evidence>
<comment type="similarity">
    <text evidence="6">Belongs to the HepT RNase toxin family.</text>
</comment>
<dbReference type="AlphaFoldDB" id="A0A931SAZ9"/>
<accession>A0A931SAZ9</accession>
<evidence type="ECO:0000313" key="8">
    <source>
        <dbReference type="Proteomes" id="UP000724148"/>
    </source>
</evidence>
<sequence length="112" mass="12851">MKKEIRVYLEDILDSVAKIEEYTSGVAFDEFKSNTECQDAVIRRLEIIGEAVKNLPNDLKEKYPGTQWKQIAGMRDILIHEYAGVSLERVWKVIISDLQPLKNAVSRILSDL</sequence>
<evidence type="ECO:0000313" key="7">
    <source>
        <dbReference type="EMBL" id="MBI2096675.1"/>
    </source>
</evidence>
<keyword evidence="3" id="KW-0540">Nuclease</keyword>
<evidence type="ECO:0000256" key="5">
    <source>
        <dbReference type="ARBA" id="ARBA00022801"/>
    </source>
</evidence>
<keyword evidence="1" id="KW-0597">Phosphoprotein</keyword>
<gene>
    <name evidence="7" type="ORF">HYT40_00750</name>
</gene>
<dbReference type="InterPro" id="IPR008201">
    <property type="entry name" value="HepT-like"/>
</dbReference>
<dbReference type="InterPro" id="IPR051813">
    <property type="entry name" value="HepT_RNase_toxin"/>
</dbReference>
<keyword evidence="4" id="KW-0547">Nucleotide-binding</keyword>
<proteinExistence type="inferred from homology"/>
<dbReference type="GO" id="GO:0000166">
    <property type="term" value="F:nucleotide binding"/>
    <property type="evidence" value="ECO:0007669"/>
    <property type="project" value="UniProtKB-KW"/>
</dbReference>
<dbReference type="GO" id="GO:0004540">
    <property type="term" value="F:RNA nuclease activity"/>
    <property type="evidence" value="ECO:0007669"/>
    <property type="project" value="InterPro"/>
</dbReference>
<dbReference type="Proteomes" id="UP000724148">
    <property type="component" value="Unassembled WGS sequence"/>
</dbReference>
<name>A0A931SAZ9_9BACT</name>
<evidence type="ECO:0000256" key="3">
    <source>
        <dbReference type="ARBA" id="ARBA00022722"/>
    </source>
</evidence>
<dbReference type="InterPro" id="IPR037038">
    <property type="entry name" value="HepT-like_sf"/>
</dbReference>
<organism evidence="7 8">
    <name type="scientific">Candidatus Sungiibacteriota bacterium</name>
    <dbReference type="NCBI Taxonomy" id="2750080"/>
    <lineage>
        <taxon>Bacteria</taxon>
        <taxon>Candidatus Sungiibacteriota</taxon>
    </lineage>
</organism>
<dbReference type="GO" id="GO:0110001">
    <property type="term" value="C:toxin-antitoxin complex"/>
    <property type="evidence" value="ECO:0007669"/>
    <property type="project" value="InterPro"/>
</dbReference>
<evidence type="ECO:0000256" key="4">
    <source>
        <dbReference type="ARBA" id="ARBA00022741"/>
    </source>
</evidence>